<feature type="transmembrane region" description="Helical" evidence="1">
    <location>
        <begin position="67"/>
        <end position="91"/>
    </location>
</feature>
<dbReference type="EMBL" id="CM004469">
    <property type="protein sequence ID" value="OCT92180.1"/>
    <property type="molecule type" value="Genomic_DNA"/>
</dbReference>
<accession>A0A974HVY3</accession>
<organism evidence="2 3">
    <name type="scientific">Xenopus laevis</name>
    <name type="common">African clawed frog</name>
    <dbReference type="NCBI Taxonomy" id="8355"/>
    <lineage>
        <taxon>Eukaryota</taxon>
        <taxon>Metazoa</taxon>
        <taxon>Chordata</taxon>
        <taxon>Craniata</taxon>
        <taxon>Vertebrata</taxon>
        <taxon>Euteleostomi</taxon>
        <taxon>Amphibia</taxon>
        <taxon>Batrachia</taxon>
        <taxon>Anura</taxon>
        <taxon>Pipoidea</taxon>
        <taxon>Pipidae</taxon>
        <taxon>Xenopodinae</taxon>
        <taxon>Xenopus</taxon>
        <taxon>Xenopus</taxon>
    </lineage>
</organism>
<evidence type="ECO:0000313" key="2">
    <source>
        <dbReference type="EMBL" id="OCT92180.1"/>
    </source>
</evidence>
<keyword evidence="1" id="KW-1133">Transmembrane helix</keyword>
<keyword evidence="1" id="KW-0812">Transmembrane</keyword>
<keyword evidence="1" id="KW-0472">Membrane</keyword>
<protein>
    <submittedName>
        <fullName evidence="2">Uncharacterized protein</fullName>
    </submittedName>
</protein>
<reference evidence="3" key="1">
    <citation type="journal article" date="2016" name="Nature">
        <title>Genome evolution in the allotetraploid frog Xenopus laevis.</title>
        <authorList>
            <person name="Session A.M."/>
            <person name="Uno Y."/>
            <person name="Kwon T."/>
            <person name="Chapman J.A."/>
            <person name="Toyoda A."/>
            <person name="Takahashi S."/>
            <person name="Fukui A."/>
            <person name="Hikosaka A."/>
            <person name="Suzuki A."/>
            <person name="Kondo M."/>
            <person name="van Heeringen S.J."/>
            <person name="Quigley I."/>
            <person name="Heinz S."/>
            <person name="Ogino H."/>
            <person name="Ochi H."/>
            <person name="Hellsten U."/>
            <person name="Lyons J.B."/>
            <person name="Simakov O."/>
            <person name="Putnam N."/>
            <person name="Stites J."/>
            <person name="Kuroki Y."/>
            <person name="Tanaka T."/>
            <person name="Michiue T."/>
            <person name="Watanabe M."/>
            <person name="Bogdanovic O."/>
            <person name="Lister R."/>
            <person name="Georgiou G."/>
            <person name="Paranjpe S.S."/>
            <person name="van Kruijsbergen I."/>
            <person name="Shu S."/>
            <person name="Carlson J."/>
            <person name="Kinoshita T."/>
            <person name="Ohta Y."/>
            <person name="Mawaribuchi S."/>
            <person name="Jenkins J."/>
            <person name="Grimwood J."/>
            <person name="Schmutz J."/>
            <person name="Mitros T."/>
            <person name="Mozaffari S.V."/>
            <person name="Suzuki Y."/>
            <person name="Haramoto Y."/>
            <person name="Yamamoto T.S."/>
            <person name="Takagi C."/>
            <person name="Heald R."/>
            <person name="Miller K."/>
            <person name="Haudenschild C."/>
            <person name="Kitzman J."/>
            <person name="Nakayama T."/>
            <person name="Izutsu Y."/>
            <person name="Robert J."/>
            <person name="Fortriede J."/>
            <person name="Burns K."/>
            <person name="Lotay V."/>
            <person name="Karimi K."/>
            <person name="Yasuoka Y."/>
            <person name="Dichmann D.S."/>
            <person name="Flajnik M.F."/>
            <person name="Houston D.W."/>
            <person name="Shendure J."/>
            <person name="DuPasquier L."/>
            <person name="Vize P.D."/>
            <person name="Zorn A.M."/>
            <person name="Ito M."/>
            <person name="Marcotte E.M."/>
            <person name="Wallingford J.B."/>
            <person name="Ito Y."/>
            <person name="Asashima M."/>
            <person name="Ueno N."/>
            <person name="Matsuda Y."/>
            <person name="Veenstra G.J."/>
            <person name="Fujiyama A."/>
            <person name="Harland R.M."/>
            <person name="Taira M."/>
            <person name="Rokhsar D.S."/>
        </authorList>
    </citation>
    <scope>NUCLEOTIDE SEQUENCE [LARGE SCALE GENOMIC DNA]</scope>
    <source>
        <strain evidence="3">J</strain>
    </source>
</reference>
<name>A0A974HVY3_XENLA</name>
<evidence type="ECO:0000256" key="1">
    <source>
        <dbReference type="SAM" id="Phobius"/>
    </source>
</evidence>
<sequence length="116" mass="13647">MHFCFSLPFCFHFFSFSNLFILLFPLTLSYILHSCMCVYQNTNARLYLTTQHAENLINQTKDSTSVYLFYFFRSVSCFPNLLLYTSLFLWVQHTNLSSVCNNNPVCLIFLPTHLNC</sequence>
<feature type="transmembrane region" description="Helical" evidence="1">
    <location>
        <begin position="12"/>
        <end position="32"/>
    </location>
</feature>
<proteinExistence type="predicted"/>
<evidence type="ECO:0000313" key="3">
    <source>
        <dbReference type="Proteomes" id="UP000694892"/>
    </source>
</evidence>
<dbReference type="AlphaFoldDB" id="A0A974HVY3"/>
<gene>
    <name evidence="2" type="ORF">XELAEV_18015235mg</name>
</gene>
<dbReference type="Proteomes" id="UP000694892">
    <property type="component" value="Chromosome 2S"/>
</dbReference>